<evidence type="ECO:0000313" key="2">
    <source>
        <dbReference type="EMBL" id="KAG0147932.1"/>
    </source>
</evidence>
<dbReference type="EMBL" id="MU167242">
    <property type="protein sequence ID" value="KAG0147932.1"/>
    <property type="molecule type" value="Genomic_DNA"/>
</dbReference>
<evidence type="ECO:0000313" key="3">
    <source>
        <dbReference type="Proteomes" id="UP000886653"/>
    </source>
</evidence>
<protein>
    <recommendedName>
        <fullName evidence="4">Lipoprotein</fullName>
    </recommendedName>
</protein>
<proteinExistence type="predicted"/>
<dbReference type="AlphaFoldDB" id="A0A9P6NPI7"/>
<accession>A0A9P6NPI7</accession>
<organism evidence="2 3">
    <name type="scientific">Cronartium quercuum f. sp. fusiforme G11</name>
    <dbReference type="NCBI Taxonomy" id="708437"/>
    <lineage>
        <taxon>Eukaryota</taxon>
        <taxon>Fungi</taxon>
        <taxon>Dikarya</taxon>
        <taxon>Basidiomycota</taxon>
        <taxon>Pucciniomycotina</taxon>
        <taxon>Pucciniomycetes</taxon>
        <taxon>Pucciniales</taxon>
        <taxon>Coleosporiaceae</taxon>
        <taxon>Cronartium</taxon>
    </lineage>
</organism>
<evidence type="ECO:0000256" key="1">
    <source>
        <dbReference type="SAM" id="SignalP"/>
    </source>
</evidence>
<comment type="caution">
    <text evidence="2">The sequence shown here is derived from an EMBL/GenBank/DDBJ whole genome shotgun (WGS) entry which is preliminary data.</text>
</comment>
<dbReference type="PROSITE" id="PS51257">
    <property type="entry name" value="PROKAR_LIPOPROTEIN"/>
    <property type="match status" value="1"/>
</dbReference>
<reference evidence="2" key="1">
    <citation type="submission" date="2013-11" db="EMBL/GenBank/DDBJ databases">
        <title>Genome sequence of the fusiform rust pathogen reveals effectors for host alternation and coevolution with pine.</title>
        <authorList>
            <consortium name="DOE Joint Genome Institute"/>
            <person name="Smith K."/>
            <person name="Pendleton A."/>
            <person name="Kubisiak T."/>
            <person name="Anderson C."/>
            <person name="Salamov A."/>
            <person name="Aerts A."/>
            <person name="Riley R."/>
            <person name="Clum A."/>
            <person name="Lindquist E."/>
            <person name="Ence D."/>
            <person name="Campbell M."/>
            <person name="Kronenberg Z."/>
            <person name="Feau N."/>
            <person name="Dhillon B."/>
            <person name="Hamelin R."/>
            <person name="Burleigh J."/>
            <person name="Smith J."/>
            <person name="Yandell M."/>
            <person name="Nelson C."/>
            <person name="Grigoriev I."/>
            <person name="Davis J."/>
        </authorList>
    </citation>
    <scope>NUCLEOTIDE SEQUENCE</scope>
    <source>
        <strain evidence="2">G11</strain>
    </source>
</reference>
<sequence length="297" mass="34013">MMKSLKVVFSFVSLALGCIGLERMPTLTPESATHCITTEEKHAIVGLNNKTPETSSQELSDLNYNLNLNDEDISLPGMGFRHGNQNDNKLPKELEFKGYSQNLSHELKNRIENIIKMFFEDIQKDINPKLDKYFVDRNFEGKVKCYHRDSKLRKFDTNYFYLIRKVLNNSDIRIIYLFAYHPDNPPKDIKVSISNERNGAHMWSNSYFWGIFKLDENSRIKDLYLGLNYPESPIERIIKYCAEGLPKAEVSRLITHLIIQSGHATSQSKSPGVAKSDVALEGEALLVETSTHEGHKP</sequence>
<name>A0A9P6NPI7_9BASI</name>
<gene>
    <name evidence="2" type="ORF">CROQUDRAFT_714795</name>
</gene>
<feature type="chain" id="PRO_5040378367" description="Lipoprotein" evidence="1">
    <location>
        <begin position="18"/>
        <end position="297"/>
    </location>
</feature>
<keyword evidence="1" id="KW-0732">Signal</keyword>
<dbReference type="Proteomes" id="UP000886653">
    <property type="component" value="Unassembled WGS sequence"/>
</dbReference>
<keyword evidence="3" id="KW-1185">Reference proteome</keyword>
<feature type="signal peptide" evidence="1">
    <location>
        <begin position="1"/>
        <end position="17"/>
    </location>
</feature>
<evidence type="ECO:0008006" key="4">
    <source>
        <dbReference type="Google" id="ProtNLM"/>
    </source>
</evidence>